<evidence type="ECO:0008006" key="4">
    <source>
        <dbReference type="Google" id="ProtNLM"/>
    </source>
</evidence>
<gene>
    <name evidence="2" type="ORF">POL67_52355</name>
</gene>
<keyword evidence="1" id="KW-0732">Signal</keyword>
<sequence>MHFRPSYLLAFSFLAAGCQDAAAVCEEGSVERNGTCVAAPAAAVQRVRLTHLDVAYDLSKPVYVNNRVPITFGITANSDDPANSAPQDVAVTFSFVEAHPTDPENPLACSSSAINVEVTGDGTERIVEAYIWPTTQCAELAAKNAEVNLQVDFNGGAELAAEIGSNLDAPSVVFSDARRGDAPNQLCHASLDAADPKPGCVYPIRLQPTPTGAEGTLIDVRYALSSSSSVAVLSRQPTEDIGPDGPPDVDPAIIVQSRFVINGRDPYISAVDPSQIPPSLIEAVPSIEEDLKFGLDDAALAALSAPPGKATVSYTIESAADGMTQLPLTIRDPANPKSRVPEVVVDRIVPGTANDAVHELYLEGAALEAVSPGGVWANQSDFVIRGCFTGAFAQGGNEGDGNLDDCRELEVVLVREASSSSAASSRSFDKEFERKLGNDRIAIESRMSTQNRLDLSGAFSRTEGEVALKGKLGKSFDLTMARAFADANLAVDPTKTSYEVGVDAFGERIFGVSEQAASIVQTEDFSAAKSFTIGSLGFGFGPVTVGFKIGVGGSIGVALEDTLEVLSDSAACQELLKSAEPITACGRMTRITSPNFGLTGTVEGGVDLKIVKAAVVADLRFITTSFPLDTTLGFGLTGEEKLLVRGDVTWDMSFTPLEGDVSIVGKVGIRRFAKSLKVHLFSFSSPSFETRLLSASMGTPEELQ</sequence>
<dbReference type="Proteomes" id="UP001221411">
    <property type="component" value="Unassembled WGS sequence"/>
</dbReference>
<feature type="signal peptide" evidence="1">
    <location>
        <begin position="1"/>
        <end position="21"/>
    </location>
</feature>
<dbReference type="RefSeq" id="WP_271930659.1">
    <property type="nucleotide sequence ID" value="NZ_JAQNDO010000001.1"/>
</dbReference>
<proteinExistence type="predicted"/>
<dbReference type="PROSITE" id="PS51257">
    <property type="entry name" value="PROKAR_LIPOPROTEIN"/>
    <property type="match status" value="1"/>
</dbReference>
<keyword evidence="3" id="KW-1185">Reference proteome</keyword>
<evidence type="ECO:0000256" key="1">
    <source>
        <dbReference type="SAM" id="SignalP"/>
    </source>
</evidence>
<evidence type="ECO:0000313" key="2">
    <source>
        <dbReference type="EMBL" id="MDC0750026.1"/>
    </source>
</evidence>
<accession>A0ABT5FA76</accession>
<evidence type="ECO:0000313" key="3">
    <source>
        <dbReference type="Proteomes" id="UP001221411"/>
    </source>
</evidence>
<reference evidence="2 3" key="1">
    <citation type="submission" date="2022-11" db="EMBL/GenBank/DDBJ databases">
        <title>Minimal conservation of predation-associated metabolite biosynthetic gene clusters underscores biosynthetic potential of Myxococcota including descriptions for ten novel species: Archangium lansinium sp. nov., Myxococcus landrumus sp. nov., Nannocystis bai.</title>
        <authorList>
            <person name="Ahearne A."/>
            <person name="Stevens C."/>
            <person name="Dowd S."/>
        </authorList>
    </citation>
    <scope>NUCLEOTIDE SEQUENCE [LARGE SCALE GENOMIC DNA]</scope>
    <source>
        <strain evidence="2 3">RJM3</strain>
    </source>
</reference>
<feature type="chain" id="PRO_5045917806" description="Lipoprotein" evidence="1">
    <location>
        <begin position="22"/>
        <end position="704"/>
    </location>
</feature>
<protein>
    <recommendedName>
        <fullName evidence="4">Lipoprotein</fullName>
    </recommendedName>
</protein>
<name>A0ABT5FA76_9BACT</name>
<organism evidence="2 3">
    <name type="scientific">Polyangium mundeleinium</name>
    <dbReference type="NCBI Taxonomy" id="2995306"/>
    <lineage>
        <taxon>Bacteria</taxon>
        <taxon>Pseudomonadati</taxon>
        <taxon>Myxococcota</taxon>
        <taxon>Polyangia</taxon>
        <taxon>Polyangiales</taxon>
        <taxon>Polyangiaceae</taxon>
        <taxon>Polyangium</taxon>
    </lineage>
</organism>
<comment type="caution">
    <text evidence="2">The sequence shown here is derived from an EMBL/GenBank/DDBJ whole genome shotgun (WGS) entry which is preliminary data.</text>
</comment>
<dbReference type="EMBL" id="JAQNDO010000001">
    <property type="protein sequence ID" value="MDC0750026.1"/>
    <property type="molecule type" value="Genomic_DNA"/>
</dbReference>